<reference evidence="1 2" key="1">
    <citation type="journal article" date="2020" name="Front. Microbiol.">
        <title>Design of Bacterial Strain-Specific qPCR Assays Using NGS Data and Publicly Available Resources and Its Application to Track Biocontrol Strains.</title>
        <authorList>
            <person name="Hernandez I."/>
            <person name="Sant C."/>
            <person name="Martinez R."/>
            <person name="Fernandez C."/>
        </authorList>
    </citation>
    <scope>NUCLEOTIDE SEQUENCE [LARGE SCALE GENOMIC DNA]</scope>
    <source>
        <strain evidence="1 2">B24</strain>
    </source>
</reference>
<dbReference type="Proteomes" id="UP000515708">
    <property type="component" value="Chromosome"/>
</dbReference>
<evidence type="ECO:0000313" key="2">
    <source>
        <dbReference type="Proteomes" id="UP000515708"/>
    </source>
</evidence>
<gene>
    <name evidence="1" type="ORF">FVO59_08055</name>
</gene>
<dbReference type="InterPro" id="IPR006175">
    <property type="entry name" value="YjgF/YER057c/UK114"/>
</dbReference>
<dbReference type="PANTHER" id="PTHR11803:SF39">
    <property type="entry name" value="2-IMINOBUTANOATE_2-IMINOPROPANOATE DEAMINASE"/>
    <property type="match status" value="1"/>
</dbReference>
<dbReference type="RefSeq" id="WP_182252194.1">
    <property type="nucleotide sequence ID" value="NZ_CP043732.1"/>
</dbReference>
<sequence>MSREALLAPSAPAPAGPYSQAIVSNGFVFTAGVLPRDAASGEVPETVGEQTRLVLHNIREILRHAGAELDDVIKCTVHLQNPKRDAAEFNAVYAEAFAAPYPVRTTVGSELNNVLVEIDVVAALPAR</sequence>
<accession>A0A7D8AB56</accession>
<protein>
    <submittedName>
        <fullName evidence="1">RidA family protein</fullName>
    </submittedName>
</protein>
<dbReference type="CDD" id="cd00448">
    <property type="entry name" value="YjgF_YER057c_UK114_family"/>
    <property type="match status" value="1"/>
</dbReference>
<dbReference type="EMBL" id="CP043732">
    <property type="protein sequence ID" value="QMU97181.1"/>
    <property type="molecule type" value="Genomic_DNA"/>
</dbReference>
<dbReference type="InterPro" id="IPR035959">
    <property type="entry name" value="RutC-like_sf"/>
</dbReference>
<dbReference type="SUPFAM" id="SSF55298">
    <property type="entry name" value="YjgF-like"/>
    <property type="match status" value="1"/>
</dbReference>
<dbReference type="Pfam" id="PF01042">
    <property type="entry name" value="Ribonuc_L-PSP"/>
    <property type="match status" value="1"/>
</dbReference>
<dbReference type="GO" id="GO:0005829">
    <property type="term" value="C:cytosol"/>
    <property type="evidence" value="ECO:0007669"/>
    <property type="project" value="TreeGrafter"/>
</dbReference>
<dbReference type="GO" id="GO:0019239">
    <property type="term" value="F:deaminase activity"/>
    <property type="evidence" value="ECO:0007669"/>
    <property type="project" value="TreeGrafter"/>
</dbReference>
<organism evidence="1 2">
    <name type="scientific">Microbacterium esteraromaticum</name>
    <dbReference type="NCBI Taxonomy" id="57043"/>
    <lineage>
        <taxon>Bacteria</taxon>
        <taxon>Bacillati</taxon>
        <taxon>Actinomycetota</taxon>
        <taxon>Actinomycetes</taxon>
        <taxon>Micrococcales</taxon>
        <taxon>Microbacteriaceae</taxon>
        <taxon>Microbacterium</taxon>
    </lineage>
</organism>
<dbReference type="AlphaFoldDB" id="A0A7D8AB56"/>
<dbReference type="Gene3D" id="3.30.1330.40">
    <property type="entry name" value="RutC-like"/>
    <property type="match status" value="1"/>
</dbReference>
<dbReference type="PANTHER" id="PTHR11803">
    <property type="entry name" value="2-IMINOBUTANOATE/2-IMINOPROPANOATE DEAMINASE RIDA"/>
    <property type="match status" value="1"/>
</dbReference>
<name>A0A7D8AB56_9MICO</name>
<proteinExistence type="predicted"/>
<evidence type="ECO:0000313" key="1">
    <source>
        <dbReference type="EMBL" id="QMU97181.1"/>
    </source>
</evidence>